<dbReference type="InterPro" id="IPR021682">
    <property type="entry name" value="DUF2933"/>
</dbReference>
<evidence type="ECO:0000313" key="3">
    <source>
        <dbReference type="EMBL" id="NMH63989.1"/>
    </source>
</evidence>
<feature type="region of interest" description="Disordered" evidence="1">
    <location>
        <begin position="61"/>
        <end position="97"/>
    </location>
</feature>
<gene>
    <name evidence="3" type="ORF">HC757_02200</name>
</gene>
<evidence type="ECO:0000256" key="1">
    <source>
        <dbReference type="SAM" id="MobiDB-lite"/>
    </source>
</evidence>
<feature type="compositionally biased region" description="Basic and acidic residues" evidence="1">
    <location>
        <begin position="88"/>
        <end position="97"/>
    </location>
</feature>
<protein>
    <submittedName>
        <fullName evidence="3">DUF2933 domain-containing protein</fullName>
    </submittedName>
</protein>
<accession>A0A972FYP1</accession>
<sequence>MKRKHAFWFSLQGLASIGFIGAVSYFLLVEHRQHLFALLPYLILLACPLMHVLHGRHHHGEAKAAAEAHLTPSKDDKESKPRAKGKPQTREGNSDAR</sequence>
<evidence type="ECO:0000313" key="4">
    <source>
        <dbReference type="Proteomes" id="UP000737113"/>
    </source>
</evidence>
<feature type="compositionally biased region" description="Basic and acidic residues" evidence="1">
    <location>
        <begin position="61"/>
        <end position="81"/>
    </location>
</feature>
<comment type="caution">
    <text evidence="3">The sequence shown here is derived from an EMBL/GenBank/DDBJ whole genome shotgun (WGS) entry which is preliminary data.</text>
</comment>
<evidence type="ECO:0000256" key="2">
    <source>
        <dbReference type="SAM" id="Phobius"/>
    </source>
</evidence>
<keyword evidence="2" id="KW-1133">Transmembrane helix</keyword>
<keyword evidence="2" id="KW-0472">Membrane</keyword>
<dbReference type="EMBL" id="JAAXYH010000001">
    <property type="protein sequence ID" value="NMH63989.1"/>
    <property type="molecule type" value="Genomic_DNA"/>
</dbReference>
<name>A0A972FYP1_9GAMM</name>
<dbReference type="Proteomes" id="UP000737113">
    <property type="component" value="Unassembled WGS sequence"/>
</dbReference>
<keyword evidence="2" id="KW-0812">Transmembrane</keyword>
<keyword evidence="4" id="KW-1185">Reference proteome</keyword>
<feature type="transmembrane region" description="Helical" evidence="2">
    <location>
        <begin position="7"/>
        <end position="28"/>
    </location>
</feature>
<dbReference type="Pfam" id="PF11666">
    <property type="entry name" value="DUF2933"/>
    <property type="match status" value="1"/>
</dbReference>
<proteinExistence type="predicted"/>
<organism evidence="3 4">
    <name type="scientific">Shewanella salipaludis</name>
    <dbReference type="NCBI Taxonomy" id="2723052"/>
    <lineage>
        <taxon>Bacteria</taxon>
        <taxon>Pseudomonadati</taxon>
        <taxon>Pseudomonadota</taxon>
        <taxon>Gammaproteobacteria</taxon>
        <taxon>Alteromonadales</taxon>
        <taxon>Shewanellaceae</taxon>
        <taxon>Shewanella</taxon>
    </lineage>
</organism>
<dbReference type="AlphaFoldDB" id="A0A972FYP1"/>
<reference evidence="3" key="1">
    <citation type="submission" date="2020-04" db="EMBL/GenBank/DDBJ databases">
        <title>Description of Shewanella salipaludis sp. nov., isolated from a salt marsh.</title>
        <authorList>
            <person name="Park S."/>
            <person name="Yoon J.-H."/>
        </authorList>
    </citation>
    <scope>NUCLEOTIDE SEQUENCE</scope>
    <source>
        <strain evidence="3">SHSM-M6</strain>
    </source>
</reference>
<dbReference type="RefSeq" id="WP_169562651.1">
    <property type="nucleotide sequence ID" value="NZ_JAAXYH010000001.1"/>
</dbReference>
<feature type="transmembrane region" description="Helical" evidence="2">
    <location>
        <begin position="34"/>
        <end position="53"/>
    </location>
</feature>